<dbReference type="PROSITE" id="PS51012">
    <property type="entry name" value="ABC_TM2"/>
    <property type="match status" value="1"/>
</dbReference>
<feature type="transmembrane region" description="Helical" evidence="6">
    <location>
        <begin position="97"/>
        <end position="126"/>
    </location>
</feature>
<reference evidence="8 9" key="1">
    <citation type="submission" date="2017-04" db="EMBL/GenBank/DDBJ databases">
        <title>Comparative genome analysis of Subtercola boreus.</title>
        <authorList>
            <person name="Cho Y.-J."/>
            <person name="Cho A."/>
            <person name="Kim O.-S."/>
            <person name="Lee J.-I."/>
        </authorList>
    </citation>
    <scope>NUCLEOTIDE SEQUENCE [LARGE SCALE GENOMIC DNA]</scope>
    <source>
        <strain evidence="8 9">K300</strain>
    </source>
</reference>
<comment type="subcellular location">
    <subcellularLocation>
        <location evidence="6">Cell membrane</location>
        <topology evidence="6">Multi-pass membrane protein</topology>
    </subcellularLocation>
    <subcellularLocation>
        <location evidence="1">Membrane</location>
        <topology evidence="1">Multi-pass membrane protein</topology>
    </subcellularLocation>
</comment>
<evidence type="ECO:0000256" key="5">
    <source>
        <dbReference type="ARBA" id="ARBA00023251"/>
    </source>
</evidence>
<comment type="similarity">
    <text evidence="6">Belongs to the ABC-2 integral membrane protein family.</text>
</comment>
<evidence type="ECO:0000256" key="3">
    <source>
        <dbReference type="ARBA" id="ARBA00022989"/>
    </source>
</evidence>
<dbReference type="Pfam" id="PF01061">
    <property type="entry name" value="ABC2_membrane"/>
    <property type="match status" value="1"/>
</dbReference>
<gene>
    <name evidence="8" type="ORF">B7R54_08660</name>
</gene>
<dbReference type="AlphaFoldDB" id="A0A3E0VH75"/>
<feature type="transmembrane region" description="Helical" evidence="6">
    <location>
        <begin position="26"/>
        <end position="49"/>
    </location>
</feature>
<dbReference type="Proteomes" id="UP000256486">
    <property type="component" value="Unassembled WGS sequence"/>
</dbReference>
<evidence type="ECO:0000256" key="4">
    <source>
        <dbReference type="ARBA" id="ARBA00023136"/>
    </source>
</evidence>
<dbReference type="PANTHER" id="PTHR43229:SF2">
    <property type="entry name" value="NODULATION PROTEIN J"/>
    <property type="match status" value="1"/>
</dbReference>
<evidence type="ECO:0000256" key="2">
    <source>
        <dbReference type="ARBA" id="ARBA00022692"/>
    </source>
</evidence>
<feature type="domain" description="ABC transmembrane type-2" evidence="7">
    <location>
        <begin position="21"/>
        <end position="254"/>
    </location>
</feature>
<dbReference type="InterPro" id="IPR013525">
    <property type="entry name" value="ABC2_TM"/>
</dbReference>
<keyword evidence="2 6" id="KW-0812">Transmembrane</keyword>
<keyword evidence="5" id="KW-0046">Antibiotic resistance</keyword>
<dbReference type="OrthoDB" id="670210at2"/>
<dbReference type="InterPro" id="IPR000412">
    <property type="entry name" value="ABC_2_transport"/>
</dbReference>
<keyword evidence="6" id="KW-0813">Transport</keyword>
<dbReference type="RefSeq" id="WP_116414686.1">
    <property type="nucleotide sequence ID" value="NZ_NBWZ01000001.1"/>
</dbReference>
<evidence type="ECO:0000259" key="7">
    <source>
        <dbReference type="PROSITE" id="PS51012"/>
    </source>
</evidence>
<name>A0A3E0VH75_9MICO</name>
<dbReference type="InterPro" id="IPR051784">
    <property type="entry name" value="Nod_factor_ABC_transporter"/>
</dbReference>
<protein>
    <recommendedName>
        <fullName evidence="6">Transport permease protein</fullName>
    </recommendedName>
</protein>
<organism evidence="8 9">
    <name type="scientific">Subtercola boreus</name>
    <dbReference type="NCBI Taxonomy" id="120213"/>
    <lineage>
        <taxon>Bacteria</taxon>
        <taxon>Bacillati</taxon>
        <taxon>Actinomycetota</taxon>
        <taxon>Actinomycetes</taxon>
        <taxon>Micrococcales</taxon>
        <taxon>Microbacteriaceae</taxon>
        <taxon>Subtercola</taxon>
    </lineage>
</organism>
<dbReference type="InterPro" id="IPR047817">
    <property type="entry name" value="ABC2_TM_bact-type"/>
</dbReference>
<keyword evidence="9" id="KW-1185">Reference proteome</keyword>
<comment type="caution">
    <text evidence="8">The sequence shown here is derived from an EMBL/GenBank/DDBJ whole genome shotgun (WGS) entry which is preliminary data.</text>
</comment>
<evidence type="ECO:0000313" key="8">
    <source>
        <dbReference type="EMBL" id="RFA09292.1"/>
    </source>
</evidence>
<keyword evidence="3 6" id="KW-1133">Transmembrane helix</keyword>
<sequence>MIRDSLILAKRSVVKMTRNPEQFIDVTLQPIILTVVFVFIFGGAIAGSTGAYVEFALPGIIVQTIMFTSLTIGVNLNTDIQKGIFDRFRSLPIARSAPLFGAVLGDIVRHSIAITVTLVFGAIIGFQFNTPWWHVAAAILLIIAFAVSLCWVSVLIGMLARSAGAVQGLSFLIVFPLTFGSSTFVPASTLPTWLQGWVAVNPVTHVIESMRGLLTGTTGVAGDTTTGQVLWVIASCIVLVGVFFPLATWAYRRKI</sequence>
<evidence type="ECO:0000256" key="6">
    <source>
        <dbReference type="RuleBase" id="RU361157"/>
    </source>
</evidence>
<feature type="transmembrane region" description="Helical" evidence="6">
    <location>
        <begin position="132"/>
        <end position="156"/>
    </location>
</feature>
<proteinExistence type="inferred from homology"/>
<dbReference type="GO" id="GO:0046677">
    <property type="term" value="P:response to antibiotic"/>
    <property type="evidence" value="ECO:0007669"/>
    <property type="project" value="UniProtKB-KW"/>
</dbReference>
<keyword evidence="6" id="KW-1003">Cell membrane</keyword>
<dbReference type="PANTHER" id="PTHR43229">
    <property type="entry name" value="NODULATION PROTEIN J"/>
    <property type="match status" value="1"/>
</dbReference>
<dbReference type="PIRSF" id="PIRSF006648">
    <property type="entry name" value="DrrB"/>
    <property type="match status" value="1"/>
</dbReference>
<feature type="transmembrane region" description="Helical" evidence="6">
    <location>
        <begin position="229"/>
        <end position="251"/>
    </location>
</feature>
<evidence type="ECO:0000313" key="9">
    <source>
        <dbReference type="Proteomes" id="UP000256486"/>
    </source>
</evidence>
<keyword evidence="4 6" id="KW-0472">Membrane</keyword>
<feature type="transmembrane region" description="Helical" evidence="6">
    <location>
        <begin position="168"/>
        <end position="187"/>
    </location>
</feature>
<dbReference type="GO" id="GO:0140359">
    <property type="term" value="F:ABC-type transporter activity"/>
    <property type="evidence" value="ECO:0007669"/>
    <property type="project" value="InterPro"/>
</dbReference>
<dbReference type="GO" id="GO:0043190">
    <property type="term" value="C:ATP-binding cassette (ABC) transporter complex"/>
    <property type="evidence" value="ECO:0007669"/>
    <property type="project" value="InterPro"/>
</dbReference>
<dbReference type="EMBL" id="NBWZ01000001">
    <property type="protein sequence ID" value="RFA09292.1"/>
    <property type="molecule type" value="Genomic_DNA"/>
</dbReference>
<evidence type="ECO:0000256" key="1">
    <source>
        <dbReference type="ARBA" id="ARBA00004141"/>
    </source>
</evidence>
<feature type="transmembrane region" description="Helical" evidence="6">
    <location>
        <begin position="55"/>
        <end position="76"/>
    </location>
</feature>
<accession>A0A3E0VH75</accession>